<dbReference type="OrthoDB" id="268207at2"/>
<keyword evidence="1" id="KW-0812">Transmembrane</keyword>
<gene>
    <name evidence="3" type="ORF">Pr1d_51630</name>
</gene>
<reference evidence="3 4" key="1">
    <citation type="submission" date="2019-08" db="EMBL/GenBank/DDBJ databases">
        <title>Deep-cultivation of Planctomycetes and their phenomic and genomic characterization uncovers novel biology.</title>
        <authorList>
            <person name="Wiegand S."/>
            <person name="Jogler M."/>
            <person name="Boedeker C."/>
            <person name="Pinto D."/>
            <person name="Vollmers J."/>
            <person name="Rivas-Marin E."/>
            <person name="Kohn T."/>
            <person name="Peeters S.H."/>
            <person name="Heuer A."/>
            <person name="Rast P."/>
            <person name="Oberbeckmann S."/>
            <person name="Bunk B."/>
            <person name="Jeske O."/>
            <person name="Meyerdierks A."/>
            <person name="Storesund J.E."/>
            <person name="Kallscheuer N."/>
            <person name="Luecker S."/>
            <person name="Lage O.M."/>
            <person name="Pohl T."/>
            <person name="Merkel B.J."/>
            <person name="Hornburger P."/>
            <person name="Mueller R.-W."/>
            <person name="Bruemmer F."/>
            <person name="Labrenz M."/>
            <person name="Spormann A.M."/>
            <person name="Op den Camp H."/>
            <person name="Overmann J."/>
            <person name="Amann R."/>
            <person name="Jetten M.S.M."/>
            <person name="Mascher T."/>
            <person name="Medema M.H."/>
            <person name="Devos D.P."/>
            <person name="Kaster A.-K."/>
            <person name="Ovreas L."/>
            <person name="Rohde M."/>
            <person name="Galperin M.Y."/>
            <person name="Jogler C."/>
        </authorList>
    </citation>
    <scope>NUCLEOTIDE SEQUENCE [LARGE SCALE GENOMIC DNA]</scope>
    <source>
        <strain evidence="3 4">Pr1d</strain>
    </source>
</reference>
<feature type="transmembrane region" description="Helical" evidence="1">
    <location>
        <begin position="114"/>
        <end position="136"/>
    </location>
</feature>
<evidence type="ECO:0000256" key="1">
    <source>
        <dbReference type="SAM" id="Phobius"/>
    </source>
</evidence>
<dbReference type="RefSeq" id="WP_148075994.1">
    <property type="nucleotide sequence ID" value="NZ_CP042913.1"/>
</dbReference>
<dbReference type="EMBL" id="CP042913">
    <property type="protein sequence ID" value="QEG37816.1"/>
    <property type="molecule type" value="Genomic_DNA"/>
</dbReference>
<evidence type="ECO:0000259" key="2">
    <source>
        <dbReference type="Pfam" id="PF07885"/>
    </source>
</evidence>
<feature type="domain" description="Potassium channel" evidence="2">
    <location>
        <begin position="65"/>
        <end position="132"/>
    </location>
</feature>
<dbReference type="SUPFAM" id="SSF81324">
    <property type="entry name" value="Voltage-gated potassium channels"/>
    <property type="match status" value="1"/>
</dbReference>
<keyword evidence="1" id="KW-0472">Membrane</keyword>
<dbReference type="AlphaFoldDB" id="A0A5B9QL80"/>
<proteinExistence type="predicted"/>
<accession>A0A5B9QL80</accession>
<keyword evidence="4" id="KW-1185">Reference proteome</keyword>
<feature type="transmembrane region" description="Helical" evidence="1">
    <location>
        <begin position="48"/>
        <end position="75"/>
    </location>
</feature>
<dbReference type="Proteomes" id="UP000323917">
    <property type="component" value="Chromosome"/>
</dbReference>
<sequence length="150" mass="16829">MIANLFYSSLIIVCCVFIQTLFVAILLRIFIRLDEKGLIRMSIFRSSLLLSLITLIMLIGNLVQIAIWGGFFIVIGEFSDMFQAFSHSAVNFTTLGYGDVVMSQERRILGALEAANGMVMFGVTTSVLFSFMSILIKRRSIKESRSLPIE</sequence>
<feature type="transmembrane region" description="Helical" evidence="1">
    <location>
        <begin position="6"/>
        <end position="27"/>
    </location>
</feature>
<dbReference type="Gene3D" id="1.10.287.70">
    <property type="match status" value="1"/>
</dbReference>
<name>A0A5B9QL80_9BACT</name>
<dbReference type="KEGG" id="bgok:Pr1d_51630"/>
<evidence type="ECO:0000313" key="4">
    <source>
        <dbReference type="Proteomes" id="UP000323917"/>
    </source>
</evidence>
<evidence type="ECO:0000313" key="3">
    <source>
        <dbReference type="EMBL" id="QEG37816.1"/>
    </source>
</evidence>
<dbReference type="InterPro" id="IPR013099">
    <property type="entry name" value="K_chnl_dom"/>
</dbReference>
<dbReference type="Pfam" id="PF07885">
    <property type="entry name" value="Ion_trans_2"/>
    <property type="match status" value="1"/>
</dbReference>
<keyword evidence="1" id="KW-1133">Transmembrane helix</keyword>
<protein>
    <submittedName>
        <fullName evidence="3">Ion channel</fullName>
    </submittedName>
</protein>
<organism evidence="3 4">
    <name type="scientific">Bythopirellula goksoeyrii</name>
    <dbReference type="NCBI Taxonomy" id="1400387"/>
    <lineage>
        <taxon>Bacteria</taxon>
        <taxon>Pseudomonadati</taxon>
        <taxon>Planctomycetota</taxon>
        <taxon>Planctomycetia</taxon>
        <taxon>Pirellulales</taxon>
        <taxon>Lacipirellulaceae</taxon>
        <taxon>Bythopirellula</taxon>
    </lineage>
</organism>